<evidence type="ECO:0000313" key="1">
    <source>
        <dbReference type="EMBL" id="KAG8012763.1"/>
    </source>
</evidence>
<evidence type="ECO:0000313" key="2">
    <source>
        <dbReference type="Proteomes" id="UP000805704"/>
    </source>
</evidence>
<comment type="caution">
    <text evidence="1">The sequence shown here is derived from an EMBL/GenBank/DDBJ whole genome shotgun (WGS) entry which is preliminary data.</text>
</comment>
<dbReference type="Proteomes" id="UP000805704">
    <property type="component" value="Chromosome 12"/>
</dbReference>
<protein>
    <submittedName>
        <fullName evidence="1">Histidine ammonia-lyase</fullName>
    </submittedName>
</protein>
<keyword evidence="2" id="KW-1185">Reference proteome</keyword>
<proteinExistence type="predicted"/>
<organism evidence="1 2">
    <name type="scientific">Nibea albiflora</name>
    <name type="common">Yellow drum</name>
    <name type="synonym">Corvina albiflora</name>
    <dbReference type="NCBI Taxonomy" id="240163"/>
    <lineage>
        <taxon>Eukaryota</taxon>
        <taxon>Metazoa</taxon>
        <taxon>Chordata</taxon>
        <taxon>Craniata</taxon>
        <taxon>Vertebrata</taxon>
        <taxon>Euteleostomi</taxon>
        <taxon>Actinopterygii</taxon>
        <taxon>Neopterygii</taxon>
        <taxon>Teleostei</taxon>
        <taxon>Neoteleostei</taxon>
        <taxon>Acanthomorphata</taxon>
        <taxon>Eupercaria</taxon>
        <taxon>Sciaenidae</taxon>
        <taxon>Nibea</taxon>
    </lineage>
</organism>
<gene>
    <name evidence="1" type="primary">HAL</name>
    <name evidence="1" type="ORF">GBF38_020660</name>
</gene>
<reference evidence="1" key="1">
    <citation type="submission" date="2020-04" db="EMBL/GenBank/DDBJ databases">
        <title>A chromosome-scale assembly and high-density genetic map of the yellow drum (Nibea albiflora) genome.</title>
        <authorList>
            <person name="Xu D."/>
            <person name="Zhang W."/>
            <person name="Chen R."/>
            <person name="Tan P."/>
            <person name="Wang L."/>
            <person name="Song H."/>
            <person name="Tian L."/>
            <person name="Zhu Q."/>
            <person name="Wang B."/>
        </authorList>
    </citation>
    <scope>NUCLEOTIDE SEQUENCE</scope>
    <source>
        <strain evidence="1">ZJHYS-2018</strain>
    </source>
</reference>
<accession>A0ACB7FFW7</accession>
<sequence length="192" mass="21052">MVFAERGETISGGNFHGEYPAKALDFLAIAVHELASISERRIERLCNPSLSELPAFLVNEGGLNSGFMIAHCTAAALVSENKVLCHPSSVDSLSTSAATEDHVSMGGWAARKALRVVEHVEQVLAIELLAACQGIEFLRPLRTTTPLEKVWNVAKPYIDKYQSEYIPESRPISPTAFSLESPPSPRKRVRHE</sequence>
<name>A0ACB7FFW7_NIBAL</name>
<dbReference type="EMBL" id="CM024800">
    <property type="protein sequence ID" value="KAG8012763.1"/>
    <property type="molecule type" value="Genomic_DNA"/>
</dbReference>